<dbReference type="RefSeq" id="WP_243306435.1">
    <property type="nucleotide sequence ID" value="NZ_JALGBI010000001.1"/>
</dbReference>
<dbReference type="InterPro" id="IPR029069">
    <property type="entry name" value="HotDog_dom_sf"/>
</dbReference>
<proteinExistence type="predicted"/>
<comment type="caution">
    <text evidence="2">The sequence shown here is derived from an EMBL/GenBank/DDBJ whole genome shotgun (WGS) entry which is preliminary data.</text>
</comment>
<dbReference type="Proteomes" id="UP001139447">
    <property type="component" value="Unassembled WGS sequence"/>
</dbReference>
<dbReference type="Gene3D" id="3.10.129.10">
    <property type="entry name" value="Hotdog Thioesterase"/>
    <property type="match status" value="1"/>
</dbReference>
<evidence type="ECO:0000313" key="3">
    <source>
        <dbReference type="Proteomes" id="UP001139447"/>
    </source>
</evidence>
<dbReference type="PANTHER" id="PTHR43437:SF3">
    <property type="entry name" value="HYDROXYACYL-THIOESTER DEHYDRATASE TYPE 2, MITOCHONDRIAL"/>
    <property type="match status" value="1"/>
</dbReference>
<name>A0A9X1VXG9_9BURK</name>
<dbReference type="AlphaFoldDB" id="A0A9X1VXG9"/>
<sequence length="134" mass="13815">MTTSLKTGDSMSFRKTLTVAEQAMYTGISGNLAPLYVDQRAAREAGFDAMLSFELNGVALATTALNRLAGPGWRLAALQIDFSAPVLVGQTIESRVEVTAADAASVTCSVRCAVAGAHAVAEGTARLVPVAAGR</sequence>
<organism evidence="2 3">
    <name type="scientific">Variovorax terrae</name>
    <dbReference type="NCBI Taxonomy" id="2923278"/>
    <lineage>
        <taxon>Bacteria</taxon>
        <taxon>Pseudomonadati</taxon>
        <taxon>Pseudomonadota</taxon>
        <taxon>Betaproteobacteria</taxon>
        <taxon>Burkholderiales</taxon>
        <taxon>Comamonadaceae</taxon>
        <taxon>Variovorax</taxon>
    </lineage>
</organism>
<evidence type="ECO:0000259" key="1">
    <source>
        <dbReference type="Pfam" id="PF01575"/>
    </source>
</evidence>
<gene>
    <name evidence="2" type="ORF">MMF98_11645</name>
</gene>
<dbReference type="SUPFAM" id="SSF54637">
    <property type="entry name" value="Thioesterase/thiol ester dehydrase-isomerase"/>
    <property type="match status" value="1"/>
</dbReference>
<dbReference type="GO" id="GO:0019171">
    <property type="term" value="F:(3R)-hydroxyacyl-[acyl-carrier-protein] dehydratase activity"/>
    <property type="evidence" value="ECO:0007669"/>
    <property type="project" value="TreeGrafter"/>
</dbReference>
<feature type="domain" description="MaoC-like" evidence="1">
    <location>
        <begin position="11"/>
        <end position="102"/>
    </location>
</feature>
<dbReference type="InterPro" id="IPR050965">
    <property type="entry name" value="UPF0336/Enoyl-CoA_hydratase"/>
</dbReference>
<dbReference type="Pfam" id="PF01575">
    <property type="entry name" value="MaoC_dehydratas"/>
    <property type="match status" value="1"/>
</dbReference>
<evidence type="ECO:0000313" key="2">
    <source>
        <dbReference type="EMBL" id="MCJ0763859.1"/>
    </source>
</evidence>
<keyword evidence="3" id="KW-1185">Reference proteome</keyword>
<dbReference type="PANTHER" id="PTHR43437">
    <property type="entry name" value="HYDROXYACYL-THIOESTER DEHYDRATASE TYPE 2, MITOCHONDRIAL-RELATED"/>
    <property type="match status" value="1"/>
</dbReference>
<dbReference type="EMBL" id="JALGBI010000001">
    <property type="protein sequence ID" value="MCJ0763859.1"/>
    <property type="molecule type" value="Genomic_DNA"/>
</dbReference>
<dbReference type="GO" id="GO:0006633">
    <property type="term" value="P:fatty acid biosynthetic process"/>
    <property type="evidence" value="ECO:0007669"/>
    <property type="project" value="TreeGrafter"/>
</dbReference>
<accession>A0A9X1VXG9</accession>
<reference evidence="2" key="1">
    <citation type="submission" date="2022-03" db="EMBL/GenBank/DDBJ databases">
        <authorList>
            <person name="Woo C.Y."/>
        </authorList>
    </citation>
    <scope>NUCLEOTIDE SEQUENCE</scope>
    <source>
        <strain evidence="2">CYS-02</strain>
    </source>
</reference>
<dbReference type="InterPro" id="IPR002539">
    <property type="entry name" value="MaoC-like_dom"/>
</dbReference>
<protein>
    <recommendedName>
        <fullName evidence="1">MaoC-like domain-containing protein</fullName>
    </recommendedName>
</protein>